<feature type="compositionally biased region" description="Basic and acidic residues" evidence="1">
    <location>
        <begin position="1"/>
        <end position="12"/>
    </location>
</feature>
<evidence type="ECO:0000313" key="2">
    <source>
        <dbReference type="EMBL" id="KAL3629900.1"/>
    </source>
</evidence>
<sequence length="199" mass="22016">MGTRDELCKEEANELSPSLSPPSSSSIVPLTPDSSRENVEQRLEFSSPLTVMVSTPELNNNSSQTPKEALFDSFAPGPDKCVLAPHHNKYKGKESRIHVVRRLNFTNFINSVESSMDIISDDEDEEHYLFRIVYGALLDAIVLEQQTKQIGVVPGPVGPGTPKSAPHLSWIAKTCPGAPIKSSRKLRNIDEEICKKLEF</sequence>
<dbReference type="EMBL" id="JAVIJP010000033">
    <property type="protein sequence ID" value="KAL3629900.1"/>
    <property type="molecule type" value="Genomic_DNA"/>
</dbReference>
<dbReference type="PANTHER" id="PTHR36310">
    <property type="entry name" value="CYCLIN-DEPENDENT PROTEIN KINASE INHIBITOR SMR11"/>
    <property type="match status" value="1"/>
</dbReference>
<dbReference type="AlphaFoldDB" id="A0ABD3CJ01"/>
<organism evidence="2 3">
    <name type="scientific">Castilleja foliolosa</name>
    <dbReference type="NCBI Taxonomy" id="1961234"/>
    <lineage>
        <taxon>Eukaryota</taxon>
        <taxon>Viridiplantae</taxon>
        <taxon>Streptophyta</taxon>
        <taxon>Embryophyta</taxon>
        <taxon>Tracheophyta</taxon>
        <taxon>Spermatophyta</taxon>
        <taxon>Magnoliopsida</taxon>
        <taxon>eudicotyledons</taxon>
        <taxon>Gunneridae</taxon>
        <taxon>Pentapetalae</taxon>
        <taxon>asterids</taxon>
        <taxon>lamiids</taxon>
        <taxon>Lamiales</taxon>
        <taxon>Orobanchaceae</taxon>
        <taxon>Pedicularideae</taxon>
        <taxon>Castillejinae</taxon>
        <taxon>Castilleja</taxon>
    </lineage>
</organism>
<reference evidence="3" key="1">
    <citation type="journal article" date="2024" name="IScience">
        <title>Strigolactones Initiate the Formation of Haustorium-like Structures in Castilleja.</title>
        <authorList>
            <person name="Buerger M."/>
            <person name="Peterson D."/>
            <person name="Chory J."/>
        </authorList>
    </citation>
    <scope>NUCLEOTIDE SEQUENCE [LARGE SCALE GENOMIC DNA]</scope>
</reference>
<evidence type="ECO:0000313" key="3">
    <source>
        <dbReference type="Proteomes" id="UP001632038"/>
    </source>
</evidence>
<proteinExistence type="predicted"/>
<accession>A0ABD3CJ01</accession>
<feature type="region of interest" description="Disordered" evidence="1">
    <location>
        <begin position="1"/>
        <end position="38"/>
    </location>
</feature>
<evidence type="ECO:0000256" key="1">
    <source>
        <dbReference type="SAM" id="MobiDB-lite"/>
    </source>
</evidence>
<name>A0ABD3CJ01_9LAMI</name>
<comment type="caution">
    <text evidence="2">The sequence shown here is derived from an EMBL/GenBank/DDBJ whole genome shotgun (WGS) entry which is preliminary data.</text>
</comment>
<feature type="compositionally biased region" description="Low complexity" evidence="1">
    <location>
        <begin position="15"/>
        <end position="26"/>
    </location>
</feature>
<gene>
    <name evidence="2" type="ORF">CASFOL_026212</name>
</gene>
<dbReference type="PANTHER" id="PTHR36310:SF1">
    <property type="entry name" value="CYCLIN-DEPENDENT PROTEIN KINASE INHIBITOR SMR11"/>
    <property type="match status" value="1"/>
</dbReference>
<dbReference type="InterPro" id="IPR038971">
    <property type="entry name" value="SMR11/SMR16"/>
</dbReference>
<keyword evidence="3" id="KW-1185">Reference proteome</keyword>
<dbReference type="Proteomes" id="UP001632038">
    <property type="component" value="Unassembled WGS sequence"/>
</dbReference>
<protein>
    <submittedName>
        <fullName evidence="2">Uncharacterized protein</fullName>
    </submittedName>
</protein>